<dbReference type="PANTHER" id="PTHR10024">
    <property type="entry name" value="SYNAPTOTAGMIN"/>
    <property type="match status" value="1"/>
</dbReference>
<evidence type="ECO:0000313" key="3">
    <source>
        <dbReference type="EMBL" id="CAF0927575.1"/>
    </source>
</evidence>
<dbReference type="AlphaFoldDB" id="A0A814BKZ2"/>
<dbReference type="GO" id="GO:0000149">
    <property type="term" value="F:SNARE binding"/>
    <property type="evidence" value="ECO:0007669"/>
    <property type="project" value="TreeGrafter"/>
</dbReference>
<protein>
    <recommendedName>
        <fullName evidence="2">C2 domain-containing protein</fullName>
    </recommendedName>
</protein>
<dbReference type="GO" id="GO:0005886">
    <property type="term" value="C:plasma membrane"/>
    <property type="evidence" value="ECO:0007669"/>
    <property type="project" value="TreeGrafter"/>
</dbReference>
<keyword evidence="4" id="KW-1185">Reference proteome</keyword>
<gene>
    <name evidence="3" type="ORF">OXX778_LOCUS12726</name>
</gene>
<dbReference type="PROSITE" id="PS50004">
    <property type="entry name" value="C2"/>
    <property type="match status" value="1"/>
</dbReference>
<dbReference type="GO" id="GO:0005544">
    <property type="term" value="F:calcium-dependent phospholipid binding"/>
    <property type="evidence" value="ECO:0007669"/>
    <property type="project" value="TreeGrafter"/>
</dbReference>
<dbReference type="SUPFAM" id="SSF49562">
    <property type="entry name" value="C2 domain (Calcium/lipid-binding domain, CaLB)"/>
    <property type="match status" value="1"/>
</dbReference>
<accession>A0A814BKZ2</accession>
<keyword evidence="1" id="KW-0812">Transmembrane</keyword>
<dbReference type="Pfam" id="PF00168">
    <property type="entry name" value="C2"/>
    <property type="match status" value="2"/>
</dbReference>
<organism evidence="3 4">
    <name type="scientific">Brachionus calyciflorus</name>
    <dbReference type="NCBI Taxonomy" id="104777"/>
    <lineage>
        <taxon>Eukaryota</taxon>
        <taxon>Metazoa</taxon>
        <taxon>Spiralia</taxon>
        <taxon>Gnathifera</taxon>
        <taxon>Rotifera</taxon>
        <taxon>Eurotatoria</taxon>
        <taxon>Monogononta</taxon>
        <taxon>Pseudotrocha</taxon>
        <taxon>Ploima</taxon>
        <taxon>Brachionidae</taxon>
        <taxon>Brachionus</taxon>
    </lineage>
</organism>
<evidence type="ECO:0000256" key="1">
    <source>
        <dbReference type="SAM" id="Phobius"/>
    </source>
</evidence>
<proteinExistence type="predicted"/>
<keyword evidence="1" id="KW-1133">Transmembrane helix</keyword>
<dbReference type="GO" id="GO:0070382">
    <property type="term" value="C:exocytic vesicle"/>
    <property type="evidence" value="ECO:0007669"/>
    <property type="project" value="TreeGrafter"/>
</dbReference>
<dbReference type="CDD" id="cd00276">
    <property type="entry name" value="C2B_Synaptotagmin"/>
    <property type="match status" value="1"/>
</dbReference>
<dbReference type="GO" id="GO:0017156">
    <property type="term" value="P:calcium-ion regulated exocytosis"/>
    <property type="evidence" value="ECO:0007669"/>
    <property type="project" value="TreeGrafter"/>
</dbReference>
<dbReference type="InterPro" id="IPR035892">
    <property type="entry name" value="C2_domain_sf"/>
</dbReference>
<dbReference type="GO" id="GO:0005509">
    <property type="term" value="F:calcium ion binding"/>
    <property type="evidence" value="ECO:0007669"/>
    <property type="project" value="TreeGrafter"/>
</dbReference>
<reference evidence="3" key="1">
    <citation type="submission" date="2021-02" db="EMBL/GenBank/DDBJ databases">
        <authorList>
            <person name="Nowell W R."/>
        </authorList>
    </citation>
    <scope>NUCLEOTIDE SEQUENCE</scope>
    <source>
        <strain evidence="3">Ploen Becks lab</strain>
    </source>
</reference>
<dbReference type="OrthoDB" id="67700at2759"/>
<name>A0A814BKZ2_9BILA</name>
<dbReference type="InterPro" id="IPR000008">
    <property type="entry name" value="C2_dom"/>
</dbReference>
<feature type="domain" description="C2" evidence="2">
    <location>
        <begin position="258"/>
        <end position="381"/>
    </location>
</feature>
<evidence type="ECO:0000259" key="2">
    <source>
        <dbReference type="PROSITE" id="PS50004"/>
    </source>
</evidence>
<feature type="transmembrane region" description="Helical" evidence="1">
    <location>
        <begin position="6"/>
        <end position="28"/>
    </location>
</feature>
<dbReference type="GO" id="GO:0030276">
    <property type="term" value="F:clathrin binding"/>
    <property type="evidence" value="ECO:0007669"/>
    <property type="project" value="TreeGrafter"/>
</dbReference>
<dbReference type="SMART" id="SM00239">
    <property type="entry name" value="C2"/>
    <property type="match status" value="2"/>
</dbReference>
<comment type="caution">
    <text evidence="3">The sequence shown here is derived from an EMBL/GenBank/DDBJ whole genome shotgun (WGS) entry which is preliminary data.</text>
</comment>
<sequence>MKNLEIIMIVYGSSATIVFILLIFFKWLSIGICKSKRKNENDLNSQESLIKNSSSTLSKASSIKTIETDDFLDLSMETCIETCECKHGIRLTISCDDEDDNENDVNDIFDLKATSSQIQLAFNLNPLEDYLDIKVVQTTNLIQSIFKYFNHDEMPDESLYLSKEFNSHKIYFVISFNKNDFYRSQLKDLDNLIEFNQTFKFLVDDSSIKNAKIDIIFYLFDSFNRIESACLKTSLTFRESHLNELWLPLNTLEQSACYMGELLISLCYLPTSERLRVIIIEARNLFFDENEHFGDSYVKVSLCKKNDSTCRSYRTLVQVNNQNPIYNQTTIFNLSTKDFNNSFLKFNVFQIKTNKKIINIGKVFIGPTDKNQVNTHWNNMLRQLGRNV</sequence>
<keyword evidence="1" id="KW-0472">Membrane</keyword>
<dbReference type="Proteomes" id="UP000663879">
    <property type="component" value="Unassembled WGS sequence"/>
</dbReference>
<dbReference type="GO" id="GO:0001786">
    <property type="term" value="F:phosphatidylserine binding"/>
    <property type="evidence" value="ECO:0007669"/>
    <property type="project" value="TreeGrafter"/>
</dbReference>
<evidence type="ECO:0000313" key="4">
    <source>
        <dbReference type="Proteomes" id="UP000663879"/>
    </source>
</evidence>
<dbReference type="Gene3D" id="2.60.40.150">
    <property type="entry name" value="C2 domain"/>
    <property type="match status" value="2"/>
</dbReference>
<dbReference type="EMBL" id="CAJNOC010002343">
    <property type="protein sequence ID" value="CAF0927575.1"/>
    <property type="molecule type" value="Genomic_DNA"/>
</dbReference>